<dbReference type="Gene3D" id="3.40.190.150">
    <property type="entry name" value="Bordetella uptake gene, domain 1"/>
    <property type="match status" value="1"/>
</dbReference>
<evidence type="ECO:0000313" key="3">
    <source>
        <dbReference type="EMBL" id="OWT59237.1"/>
    </source>
</evidence>
<comment type="caution">
    <text evidence="3">The sequence shown here is derived from an EMBL/GenBank/DDBJ whole genome shotgun (WGS) entry which is preliminary data.</text>
</comment>
<keyword evidence="4" id="KW-1185">Reference proteome</keyword>
<comment type="similarity">
    <text evidence="1">Belongs to the UPF0065 (bug) family.</text>
</comment>
<dbReference type="SUPFAM" id="SSF53850">
    <property type="entry name" value="Periplasmic binding protein-like II"/>
    <property type="match status" value="1"/>
</dbReference>
<feature type="chain" id="PRO_5012330137" description="ABC transporter substrate-binding protein" evidence="2">
    <location>
        <begin position="24"/>
        <end position="320"/>
    </location>
</feature>
<dbReference type="PANTHER" id="PTHR42928">
    <property type="entry name" value="TRICARBOXYLATE-BINDING PROTEIN"/>
    <property type="match status" value="1"/>
</dbReference>
<accession>A0A225MD67</accession>
<dbReference type="CDD" id="cd13578">
    <property type="entry name" value="PBP2_Bug27"/>
    <property type="match status" value="1"/>
</dbReference>
<dbReference type="PANTHER" id="PTHR42928:SF5">
    <property type="entry name" value="BLR1237 PROTEIN"/>
    <property type="match status" value="1"/>
</dbReference>
<protein>
    <recommendedName>
        <fullName evidence="5">ABC transporter substrate-binding protein</fullName>
    </recommendedName>
</protein>
<dbReference type="Proteomes" id="UP000214603">
    <property type="component" value="Unassembled WGS sequence"/>
</dbReference>
<evidence type="ECO:0008006" key="5">
    <source>
        <dbReference type="Google" id="ProtNLM"/>
    </source>
</evidence>
<organism evidence="3 4">
    <name type="scientific">Candidimonas nitroreducens</name>
    <dbReference type="NCBI Taxonomy" id="683354"/>
    <lineage>
        <taxon>Bacteria</taxon>
        <taxon>Pseudomonadati</taxon>
        <taxon>Pseudomonadota</taxon>
        <taxon>Betaproteobacteria</taxon>
        <taxon>Burkholderiales</taxon>
        <taxon>Alcaligenaceae</taxon>
        <taxon>Candidimonas</taxon>
    </lineage>
</organism>
<dbReference type="Gene3D" id="3.40.190.10">
    <property type="entry name" value="Periplasmic binding protein-like II"/>
    <property type="match status" value="1"/>
</dbReference>
<dbReference type="PIRSF" id="PIRSF017082">
    <property type="entry name" value="YflP"/>
    <property type="match status" value="1"/>
</dbReference>
<keyword evidence="2" id="KW-0732">Signal</keyword>
<dbReference type="InterPro" id="IPR042100">
    <property type="entry name" value="Bug_dom1"/>
</dbReference>
<evidence type="ECO:0000256" key="1">
    <source>
        <dbReference type="ARBA" id="ARBA00006987"/>
    </source>
</evidence>
<name>A0A225MD67_9BURK</name>
<gene>
    <name evidence="3" type="ORF">CEY11_13750</name>
</gene>
<dbReference type="RefSeq" id="WP_088603966.1">
    <property type="nucleotide sequence ID" value="NZ_NJIH01000007.1"/>
</dbReference>
<dbReference type="AlphaFoldDB" id="A0A225MD67"/>
<feature type="signal peptide" evidence="2">
    <location>
        <begin position="1"/>
        <end position="23"/>
    </location>
</feature>
<dbReference type="Pfam" id="PF03401">
    <property type="entry name" value="TctC"/>
    <property type="match status" value="1"/>
</dbReference>
<evidence type="ECO:0000313" key="4">
    <source>
        <dbReference type="Proteomes" id="UP000214603"/>
    </source>
</evidence>
<evidence type="ECO:0000256" key="2">
    <source>
        <dbReference type="SAM" id="SignalP"/>
    </source>
</evidence>
<dbReference type="InterPro" id="IPR005064">
    <property type="entry name" value="BUG"/>
</dbReference>
<dbReference type="OrthoDB" id="8678477at2"/>
<proteinExistence type="inferred from homology"/>
<reference evidence="4" key="1">
    <citation type="submission" date="2017-06" db="EMBL/GenBank/DDBJ databases">
        <title>Herbaspirillum phytohormonus sp. nov., isolated from the root nodule of Robinia pseudoacacia in lead-zinc mine.</title>
        <authorList>
            <person name="Fan M."/>
            <person name="Lin Y."/>
        </authorList>
    </citation>
    <scope>NUCLEOTIDE SEQUENCE [LARGE SCALE GENOMIC DNA]</scope>
    <source>
        <strain evidence="4">SC-089</strain>
    </source>
</reference>
<sequence length="320" mass="33689">MRKSLRAAAVIVMSMMGAAPALAAYPDHPITIVVPVAAGGTVDMLARIVAKGLEGKLGQPVIVENKAGASGAIGTRYVAKSKPDGYTLLAVANTFVSVPEFLPGAGYDALKDFAPVTQTCSIPMVLVTPPGRPEHTVREFIEFARKRAGSATVGSSGLGSTGYIAAELFGAQAKVKFLHVYYKGNSQALLDVMSGRLDGMFDQVSTSGPNVKTHRLQALAVTTKTRSSMLPDVPTLDEAGLPGFEDETFNAIMAPAGTPEPIVAKLHDAIAAVLNQPQVRERLAQQGIEAKASASPQAFRSYLQAYLQKYQRIAAGIHGK</sequence>
<dbReference type="EMBL" id="NJIH01000007">
    <property type="protein sequence ID" value="OWT59237.1"/>
    <property type="molecule type" value="Genomic_DNA"/>
</dbReference>